<accession>A0A345ZYS5</accession>
<name>A0A345ZYS5_9HYPH</name>
<keyword evidence="1" id="KW-1133">Transmembrane helix</keyword>
<dbReference type="InterPro" id="IPR009781">
    <property type="entry name" value="DUF1345"/>
</dbReference>
<reference evidence="2 3" key="1">
    <citation type="submission" date="2018-07" db="EMBL/GenBank/DDBJ databases">
        <authorList>
            <person name="Quirk P.G."/>
            <person name="Krulwich T.A."/>
        </authorList>
    </citation>
    <scope>NUCLEOTIDE SEQUENCE [LARGE SCALE GENOMIC DNA]</scope>
    <source>
        <strain evidence="2 3">CC-BB4</strain>
    </source>
</reference>
<feature type="transmembrane region" description="Helical" evidence="1">
    <location>
        <begin position="206"/>
        <end position="228"/>
    </location>
</feature>
<dbReference type="EMBL" id="CP031417">
    <property type="protein sequence ID" value="AXK82072.1"/>
    <property type="molecule type" value="Genomic_DNA"/>
</dbReference>
<evidence type="ECO:0000313" key="3">
    <source>
        <dbReference type="Proteomes" id="UP000254889"/>
    </source>
</evidence>
<feature type="transmembrane region" description="Helical" evidence="1">
    <location>
        <begin position="48"/>
        <end position="66"/>
    </location>
</feature>
<feature type="transmembrane region" description="Helical" evidence="1">
    <location>
        <begin position="87"/>
        <end position="107"/>
    </location>
</feature>
<dbReference type="RefSeq" id="WP_115692451.1">
    <property type="nucleotide sequence ID" value="NZ_CP031417.1"/>
</dbReference>
<dbReference type="OrthoDB" id="64737at2"/>
<keyword evidence="1" id="KW-0812">Transmembrane</keyword>
<keyword evidence="3" id="KW-1185">Reference proteome</keyword>
<keyword evidence="1" id="KW-0472">Membrane</keyword>
<evidence type="ECO:0000313" key="2">
    <source>
        <dbReference type="EMBL" id="AXK82072.1"/>
    </source>
</evidence>
<dbReference type="KEGG" id="ptaw:DW352_17005"/>
<gene>
    <name evidence="2" type="ORF">DW352_17005</name>
</gene>
<feature type="transmembrane region" description="Helical" evidence="1">
    <location>
        <begin position="21"/>
        <end position="42"/>
    </location>
</feature>
<protein>
    <submittedName>
        <fullName evidence="2">DUF1345 domain-containing protein</fullName>
    </submittedName>
</protein>
<sequence>MATENRQPLRMMPVQILTLHRKLVIACVVGAAVALLLTPTGLRLPTQLLVGWNVGIAVDLILAFSMMRRTDVAHIKRRAAQVDESALVILVLSIGATLASLVAIVFELGASKHAQGVEAALHVLLATTTILLSWTFMQSIFSFHYAHEYYGERGGKIGGLNFPHDDQIAKDDEPDYLDFLYFALVIGMTSQVSDVAITSKVIRRMAALHGVLSFFFNLTVLALTVNMVSNII</sequence>
<evidence type="ECO:0000256" key="1">
    <source>
        <dbReference type="SAM" id="Phobius"/>
    </source>
</evidence>
<organism evidence="2 3">
    <name type="scientific">Pseudolabrys taiwanensis</name>
    <dbReference type="NCBI Taxonomy" id="331696"/>
    <lineage>
        <taxon>Bacteria</taxon>
        <taxon>Pseudomonadati</taxon>
        <taxon>Pseudomonadota</taxon>
        <taxon>Alphaproteobacteria</taxon>
        <taxon>Hyphomicrobiales</taxon>
        <taxon>Xanthobacteraceae</taxon>
        <taxon>Pseudolabrys</taxon>
    </lineage>
</organism>
<dbReference type="Proteomes" id="UP000254889">
    <property type="component" value="Chromosome"/>
</dbReference>
<feature type="transmembrane region" description="Helical" evidence="1">
    <location>
        <begin position="119"/>
        <end position="137"/>
    </location>
</feature>
<proteinExistence type="predicted"/>
<dbReference type="AlphaFoldDB" id="A0A345ZYS5"/>
<dbReference type="Pfam" id="PF07077">
    <property type="entry name" value="DUF1345"/>
    <property type="match status" value="1"/>
</dbReference>